<feature type="transmembrane region" description="Helical" evidence="10">
    <location>
        <begin position="329"/>
        <end position="346"/>
    </location>
</feature>
<comment type="similarity">
    <text evidence="7">Belongs to the fluoride channel Fluc/FEX (TC 1.A.43) family.</text>
</comment>
<comment type="function">
    <text evidence="1">Fluoride channel required for the rapid expulsion of cytoplasmic fluoride.</text>
</comment>
<evidence type="ECO:0000313" key="11">
    <source>
        <dbReference type="EMBL" id="KAK6538888.1"/>
    </source>
</evidence>
<feature type="transmembrane region" description="Helical" evidence="10">
    <location>
        <begin position="448"/>
        <end position="469"/>
    </location>
</feature>
<evidence type="ECO:0000256" key="9">
    <source>
        <dbReference type="SAM" id="MobiDB-lite"/>
    </source>
</evidence>
<evidence type="ECO:0000256" key="1">
    <source>
        <dbReference type="ARBA" id="ARBA00002598"/>
    </source>
</evidence>
<dbReference type="PANTHER" id="PTHR28259:SF1">
    <property type="entry name" value="FLUORIDE EXPORT PROTEIN 1-RELATED"/>
    <property type="match status" value="1"/>
</dbReference>
<dbReference type="GO" id="GO:1903425">
    <property type="term" value="F:fluoride transmembrane transporter activity"/>
    <property type="evidence" value="ECO:0007669"/>
    <property type="project" value="TreeGrafter"/>
</dbReference>
<dbReference type="InterPro" id="IPR003691">
    <property type="entry name" value="FluC"/>
</dbReference>
<feature type="compositionally biased region" description="Low complexity" evidence="9">
    <location>
        <begin position="58"/>
        <end position="70"/>
    </location>
</feature>
<evidence type="ECO:0000256" key="2">
    <source>
        <dbReference type="ARBA" id="ARBA00004651"/>
    </source>
</evidence>
<feature type="transmembrane region" description="Helical" evidence="10">
    <location>
        <begin position="180"/>
        <end position="198"/>
    </location>
</feature>
<feature type="transmembrane region" description="Helical" evidence="10">
    <location>
        <begin position="352"/>
        <end position="369"/>
    </location>
</feature>
<dbReference type="EMBL" id="JAVHJO010000007">
    <property type="protein sequence ID" value="KAK6538888.1"/>
    <property type="molecule type" value="Genomic_DNA"/>
</dbReference>
<organism evidence="11 12">
    <name type="scientific">Orbilia ellipsospora</name>
    <dbReference type="NCBI Taxonomy" id="2528407"/>
    <lineage>
        <taxon>Eukaryota</taxon>
        <taxon>Fungi</taxon>
        <taxon>Dikarya</taxon>
        <taxon>Ascomycota</taxon>
        <taxon>Pezizomycotina</taxon>
        <taxon>Orbiliomycetes</taxon>
        <taxon>Orbiliales</taxon>
        <taxon>Orbiliaceae</taxon>
        <taxon>Orbilia</taxon>
    </lineage>
</organism>
<proteinExistence type="inferred from homology"/>
<dbReference type="PANTHER" id="PTHR28259">
    <property type="entry name" value="FLUORIDE EXPORT PROTEIN 1-RELATED"/>
    <property type="match status" value="1"/>
</dbReference>
<name>A0AAV9XAD4_9PEZI</name>
<keyword evidence="3" id="KW-1003">Cell membrane</keyword>
<keyword evidence="5 10" id="KW-1133">Transmembrane helix</keyword>
<evidence type="ECO:0000256" key="5">
    <source>
        <dbReference type="ARBA" id="ARBA00022989"/>
    </source>
</evidence>
<gene>
    <name evidence="11" type="ORF">TWF694_010445</name>
</gene>
<feature type="transmembrane region" description="Helical" evidence="10">
    <location>
        <begin position="148"/>
        <end position="168"/>
    </location>
</feature>
<evidence type="ECO:0000313" key="12">
    <source>
        <dbReference type="Proteomes" id="UP001365542"/>
    </source>
</evidence>
<evidence type="ECO:0000256" key="7">
    <source>
        <dbReference type="ARBA" id="ARBA00035120"/>
    </source>
</evidence>
<evidence type="ECO:0000256" key="10">
    <source>
        <dbReference type="SAM" id="Phobius"/>
    </source>
</evidence>
<feature type="region of interest" description="Disordered" evidence="9">
    <location>
        <begin position="1"/>
        <end position="111"/>
    </location>
</feature>
<comment type="catalytic activity">
    <reaction evidence="8">
        <text>fluoride(in) = fluoride(out)</text>
        <dbReference type="Rhea" id="RHEA:76159"/>
        <dbReference type="ChEBI" id="CHEBI:17051"/>
    </reaction>
    <physiologicalReaction direction="left-to-right" evidence="8">
        <dbReference type="Rhea" id="RHEA:76160"/>
    </physiologicalReaction>
</comment>
<comment type="subcellular location">
    <subcellularLocation>
        <location evidence="2">Cell membrane</location>
        <topology evidence="2">Multi-pass membrane protein</topology>
    </subcellularLocation>
</comment>
<protein>
    <recommendedName>
        <fullName evidence="13">Chromosome condensation protein</fullName>
    </recommendedName>
</protein>
<feature type="compositionally biased region" description="Polar residues" evidence="9">
    <location>
        <begin position="1"/>
        <end position="12"/>
    </location>
</feature>
<dbReference type="Proteomes" id="UP001365542">
    <property type="component" value="Unassembled WGS sequence"/>
</dbReference>
<comment type="caution">
    <text evidence="11">The sequence shown here is derived from an EMBL/GenBank/DDBJ whole genome shotgun (WGS) entry which is preliminary data.</text>
</comment>
<feature type="transmembrane region" description="Helical" evidence="10">
    <location>
        <begin position="381"/>
        <end position="402"/>
    </location>
</feature>
<dbReference type="GO" id="GO:0005886">
    <property type="term" value="C:plasma membrane"/>
    <property type="evidence" value="ECO:0007669"/>
    <property type="project" value="UniProtKB-SubCell"/>
</dbReference>
<evidence type="ECO:0000256" key="8">
    <source>
        <dbReference type="ARBA" id="ARBA00035585"/>
    </source>
</evidence>
<accession>A0AAV9XAD4</accession>
<keyword evidence="12" id="KW-1185">Reference proteome</keyword>
<keyword evidence="6 10" id="KW-0472">Membrane</keyword>
<evidence type="ECO:0000256" key="6">
    <source>
        <dbReference type="ARBA" id="ARBA00023136"/>
    </source>
</evidence>
<dbReference type="Pfam" id="PF02537">
    <property type="entry name" value="CRCB"/>
    <property type="match status" value="2"/>
</dbReference>
<keyword evidence="4 10" id="KW-0812">Transmembrane</keyword>
<reference evidence="11 12" key="1">
    <citation type="submission" date="2019-10" db="EMBL/GenBank/DDBJ databases">
        <authorList>
            <person name="Palmer J.M."/>
        </authorList>
    </citation>
    <scope>NUCLEOTIDE SEQUENCE [LARGE SCALE GENOMIC DNA]</scope>
    <source>
        <strain evidence="11 12">TWF694</strain>
    </source>
</reference>
<sequence length="478" mass="52348">MTTTSNPGTHGNQHGEPTEEPHGISFGLNEIEAARSGAIAPSQTENGDELYDLRKTTSRGSRASRRMSGSLYPVDTTNSQELSSHASSRSRRYSGVAEVDAPAPVQDETQEGLSYRRSFLEDSRQEERIEDADRPAPVRLSWKERVDLFTTFCWLIFFSILGALARVGLSALTTYPGSPVAGVIWANFAGSFVMGFMAEEIRFFAAVPAQKEKTEPETSNGESDVAEDNHWSIDKKAIPLYIGITTGFCGSLTSFSSWMRDSFWAMSNTSPVHPRHRGNDVEALLAQFIATVALSVGGLKCGAHIALFLRPVIPTMPKDFRPHLDIMGMFLGISCWIGIVMMAIFVPKWRGIVLFAGVFAPIGTMMRFMASRKFNPRFPTFPLGTFMVNVGGSILDATFILLQNYGGVGVIGCQVLQGLEDGLCGCLTTVSTWVVEITSLRRGHAYNYGIASVLCGFLSFVIILGTYTWDHGLDARKC</sequence>
<evidence type="ECO:0000256" key="3">
    <source>
        <dbReference type="ARBA" id="ARBA00022475"/>
    </source>
</evidence>
<feature type="transmembrane region" description="Helical" evidence="10">
    <location>
        <begin position="238"/>
        <end position="259"/>
    </location>
</feature>
<evidence type="ECO:0000256" key="4">
    <source>
        <dbReference type="ARBA" id="ARBA00022692"/>
    </source>
</evidence>
<evidence type="ECO:0008006" key="13">
    <source>
        <dbReference type="Google" id="ProtNLM"/>
    </source>
</evidence>
<dbReference type="AlphaFoldDB" id="A0AAV9XAD4"/>